<proteinExistence type="predicted"/>
<feature type="transmembrane region" description="Helical" evidence="1">
    <location>
        <begin position="12"/>
        <end position="30"/>
    </location>
</feature>
<protein>
    <submittedName>
        <fullName evidence="2">Uncharacterized protein</fullName>
    </submittedName>
</protein>
<accession>A0A0D3JFU4</accession>
<name>A0A0D3JFU4_EMIH1</name>
<reference evidence="2" key="2">
    <citation type="submission" date="2024-10" db="UniProtKB">
        <authorList>
            <consortium name="EnsemblProtists"/>
        </authorList>
    </citation>
    <scope>IDENTIFICATION</scope>
</reference>
<dbReference type="RefSeq" id="XP_005774808.1">
    <property type="nucleotide sequence ID" value="XM_005774751.1"/>
</dbReference>
<dbReference type="KEGG" id="ehx:EMIHUDRAFT_240402"/>
<dbReference type="PaxDb" id="2903-EOD22379"/>
<evidence type="ECO:0000313" key="2">
    <source>
        <dbReference type="EnsemblProtists" id="EOD22379"/>
    </source>
</evidence>
<evidence type="ECO:0000256" key="1">
    <source>
        <dbReference type="SAM" id="Phobius"/>
    </source>
</evidence>
<feature type="transmembrane region" description="Helical" evidence="1">
    <location>
        <begin position="64"/>
        <end position="83"/>
    </location>
</feature>
<keyword evidence="1" id="KW-1133">Transmembrane helix</keyword>
<evidence type="ECO:0000313" key="3">
    <source>
        <dbReference type="Proteomes" id="UP000013827"/>
    </source>
</evidence>
<sequence>MGKNGVGIQPKGLALAITTGACLAAGYSLLSDHDFQRTKKSVAGGSLFFLGSYLFIRGTRFDDAQTGAVVTACFTLAAIIAYARANPR</sequence>
<keyword evidence="1" id="KW-0812">Transmembrane</keyword>
<organism evidence="2 3">
    <name type="scientific">Emiliania huxleyi (strain CCMP1516)</name>
    <dbReference type="NCBI Taxonomy" id="280463"/>
    <lineage>
        <taxon>Eukaryota</taxon>
        <taxon>Haptista</taxon>
        <taxon>Haptophyta</taxon>
        <taxon>Prymnesiophyceae</taxon>
        <taxon>Isochrysidales</taxon>
        <taxon>Noelaerhabdaceae</taxon>
        <taxon>Emiliania</taxon>
    </lineage>
</organism>
<keyword evidence="1" id="KW-0472">Membrane</keyword>
<keyword evidence="3" id="KW-1185">Reference proteome</keyword>
<feature type="transmembrane region" description="Helical" evidence="1">
    <location>
        <begin position="42"/>
        <end position="58"/>
    </location>
</feature>
<dbReference type="HOGENOM" id="CLU_2473672_0_0_1"/>
<dbReference type="AlphaFoldDB" id="A0A0D3JFU4"/>
<dbReference type="GeneID" id="17267947"/>
<dbReference type="PROSITE" id="PS51257">
    <property type="entry name" value="PROKAR_LIPOPROTEIN"/>
    <property type="match status" value="1"/>
</dbReference>
<reference evidence="3" key="1">
    <citation type="journal article" date="2013" name="Nature">
        <title>Pan genome of the phytoplankton Emiliania underpins its global distribution.</title>
        <authorList>
            <person name="Read B.A."/>
            <person name="Kegel J."/>
            <person name="Klute M.J."/>
            <person name="Kuo A."/>
            <person name="Lefebvre S.C."/>
            <person name="Maumus F."/>
            <person name="Mayer C."/>
            <person name="Miller J."/>
            <person name="Monier A."/>
            <person name="Salamov A."/>
            <person name="Young J."/>
            <person name="Aguilar M."/>
            <person name="Claverie J.M."/>
            <person name="Frickenhaus S."/>
            <person name="Gonzalez K."/>
            <person name="Herman E.K."/>
            <person name="Lin Y.C."/>
            <person name="Napier J."/>
            <person name="Ogata H."/>
            <person name="Sarno A.F."/>
            <person name="Shmutz J."/>
            <person name="Schroeder D."/>
            <person name="de Vargas C."/>
            <person name="Verret F."/>
            <person name="von Dassow P."/>
            <person name="Valentin K."/>
            <person name="Van de Peer Y."/>
            <person name="Wheeler G."/>
            <person name="Dacks J.B."/>
            <person name="Delwiche C.F."/>
            <person name="Dyhrman S.T."/>
            <person name="Glockner G."/>
            <person name="John U."/>
            <person name="Richards T."/>
            <person name="Worden A.Z."/>
            <person name="Zhang X."/>
            <person name="Grigoriev I.V."/>
            <person name="Allen A.E."/>
            <person name="Bidle K."/>
            <person name="Borodovsky M."/>
            <person name="Bowler C."/>
            <person name="Brownlee C."/>
            <person name="Cock J.M."/>
            <person name="Elias M."/>
            <person name="Gladyshev V.N."/>
            <person name="Groth M."/>
            <person name="Guda C."/>
            <person name="Hadaegh A."/>
            <person name="Iglesias-Rodriguez M.D."/>
            <person name="Jenkins J."/>
            <person name="Jones B.M."/>
            <person name="Lawson T."/>
            <person name="Leese F."/>
            <person name="Lindquist E."/>
            <person name="Lobanov A."/>
            <person name="Lomsadze A."/>
            <person name="Malik S.B."/>
            <person name="Marsh M.E."/>
            <person name="Mackinder L."/>
            <person name="Mock T."/>
            <person name="Mueller-Roeber B."/>
            <person name="Pagarete A."/>
            <person name="Parker M."/>
            <person name="Probert I."/>
            <person name="Quesneville H."/>
            <person name="Raines C."/>
            <person name="Rensing S.A."/>
            <person name="Riano-Pachon D.M."/>
            <person name="Richier S."/>
            <person name="Rokitta S."/>
            <person name="Shiraiwa Y."/>
            <person name="Soanes D.M."/>
            <person name="van der Giezen M."/>
            <person name="Wahlund T.M."/>
            <person name="Williams B."/>
            <person name="Wilson W."/>
            <person name="Wolfe G."/>
            <person name="Wurch L.L."/>
        </authorList>
    </citation>
    <scope>NUCLEOTIDE SEQUENCE</scope>
</reference>
<dbReference type="EnsemblProtists" id="EOD22379">
    <property type="protein sequence ID" value="EOD22379"/>
    <property type="gene ID" value="EMIHUDRAFT_240402"/>
</dbReference>
<dbReference type="Proteomes" id="UP000013827">
    <property type="component" value="Unassembled WGS sequence"/>
</dbReference>